<dbReference type="Proteomes" id="UP001497644">
    <property type="component" value="Chromosome 2"/>
</dbReference>
<evidence type="ECO:0000313" key="1">
    <source>
        <dbReference type="EMBL" id="CAL1680523.1"/>
    </source>
</evidence>
<gene>
    <name evidence="1" type="ORF">LPLAT_LOCUS6525</name>
</gene>
<keyword evidence="2" id="KW-1185">Reference proteome</keyword>
<reference evidence="1" key="1">
    <citation type="submission" date="2024-04" db="EMBL/GenBank/DDBJ databases">
        <authorList>
            <consortium name="Molecular Ecology Group"/>
        </authorList>
    </citation>
    <scope>NUCLEOTIDE SEQUENCE</scope>
</reference>
<protein>
    <submittedName>
        <fullName evidence="1">Uncharacterized protein</fullName>
    </submittedName>
</protein>
<name>A0AAV2NKF4_9HYME</name>
<dbReference type="EMBL" id="OZ034825">
    <property type="protein sequence ID" value="CAL1680523.1"/>
    <property type="molecule type" value="Genomic_DNA"/>
</dbReference>
<dbReference type="AlphaFoldDB" id="A0AAV2NKF4"/>
<evidence type="ECO:0000313" key="2">
    <source>
        <dbReference type="Proteomes" id="UP001497644"/>
    </source>
</evidence>
<organism evidence="1 2">
    <name type="scientific">Lasius platythorax</name>
    <dbReference type="NCBI Taxonomy" id="488582"/>
    <lineage>
        <taxon>Eukaryota</taxon>
        <taxon>Metazoa</taxon>
        <taxon>Ecdysozoa</taxon>
        <taxon>Arthropoda</taxon>
        <taxon>Hexapoda</taxon>
        <taxon>Insecta</taxon>
        <taxon>Pterygota</taxon>
        <taxon>Neoptera</taxon>
        <taxon>Endopterygota</taxon>
        <taxon>Hymenoptera</taxon>
        <taxon>Apocrita</taxon>
        <taxon>Aculeata</taxon>
        <taxon>Formicoidea</taxon>
        <taxon>Formicidae</taxon>
        <taxon>Formicinae</taxon>
        <taxon>Lasius</taxon>
        <taxon>Lasius</taxon>
    </lineage>
</organism>
<proteinExistence type="predicted"/>
<accession>A0AAV2NKF4</accession>
<sequence length="90" mass="9930">MLPPTIADSKSIFLRFFEGLVEKDRGRDRARKGRERARIIRVDTIGGREKGGHANMRQARGDQLRNSIKVGHVSKCGAIPVGAQLFGKSS</sequence>